<organism evidence="2 3">
    <name type="scientific">Allacma fusca</name>
    <dbReference type="NCBI Taxonomy" id="39272"/>
    <lineage>
        <taxon>Eukaryota</taxon>
        <taxon>Metazoa</taxon>
        <taxon>Ecdysozoa</taxon>
        <taxon>Arthropoda</taxon>
        <taxon>Hexapoda</taxon>
        <taxon>Collembola</taxon>
        <taxon>Symphypleona</taxon>
        <taxon>Sminthuridae</taxon>
        <taxon>Allacma</taxon>
    </lineage>
</organism>
<name>A0A8J2KK34_9HEXA</name>
<evidence type="ECO:0000256" key="1">
    <source>
        <dbReference type="SAM" id="MobiDB-lite"/>
    </source>
</evidence>
<protein>
    <submittedName>
        <fullName evidence="2">Uncharacterized protein</fullName>
    </submittedName>
</protein>
<feature type="region of interest" description="Disordered" evidence="1">
    <location>
        <begin position="49"/>
        <end position="73"/>
    </location>
</feature>
<proteinExistence type="predicted"/>
<feature type="compositionally biased region" description="Basic and acidic residues" evidence="1">
    <location>
        <begin position="49"/>
        <end position="62"/>
    </location>
</feature>
<keyword evidence="3" id="KW-1185">Reference proteome</keyword>
<reference evidence="2" key="1">
    <citation type="submission" date="2021-06" db="EMBL/GenBank/DDBJ databases">
        <authorList>
            <person name="Hodson N. C."/>
            <person name="Mongue J. A."/>
            <person name="Jaron S. K."/>
        </authorList>
    </citation>
    <scope>NUCLEOTIDE SEQUENCE</scope>
</reference>
<evidence type="ECO:0000313" key="2">
    <source>
        <dbReference type="EMBL" id="CAG7816405.1"/>
    </source>
</evidence>
<dbReference type="AlphaFoldDB" id="A0A8J2KK34"/>
<comment type="caution">
    <text evidence="2">The sequence shown here is derived from an EMBL/GenBank/DDBJ whole genome shotgun (WGS) entry which is preliminary data.</text>
</comment>
<dbReference type="EMBL" id="CAJVCH010369678">
    <property type="protein sequence ID" value="CAG7816405.1"/>
    <property type="molecule type" value="Genomic_DNA"/>
</dbReference>
<dbReference type="Proteomes" id="UP000708208">
    <property type="component" value="Unassembled WGS sequence"/>
</dbReference>
<sequence length="73" mass="8814">MMKLQYTYFTRSRHHCGFRSFHTSDLLWKKKHWGFQWRLNTDISLKPSAREADGMDDTDRMEILCGNRRPNPP</sequence>
<evidence type="ECO:0000313" key="3">
    <source>
        <dbReference type="Proteomes" id="UP000708208"/>
    </source>
</evidence>
<accession>A0A8J2KK34</accession>
<gene>
    <name evidence="2" type="ORF">AFUS01_LOCUS27028</name>
</gene>